<proteinExistence type="predicted"/>
<dbReference type="RefSeq" id="WP_154570680.1">
    <property type="nucleotide sequence ID" value="NZ_VWSJ01000012.1"/>
</dbReference>
<evidence type="ECO:0000313" key="2">
    <source>
        <dbReference type="Proteomes" id="UP000476338"/>
    </source>
</evidence>
<dbReference type="AlphaFoldDB" id="A0A6L5WKN7"/>
<protein>
    <submittedName>
        <fullName evidence="1">Uncharacterized protein</fullName>
    </submittedName>
</protein>
<sequence>METYSTNPKDIDNIIKEDMPTKEKRIKFLYGIREGFLDGRCLVAGSHYALDEGKYEIIDTIRNINTNKPVTIFRTDYDDCYEYLYKNDYYMFYGPKIMAQIEERKKNKKPRIEIFEENLLD</sequence>
<name>A0A6L5WKN7_9BACT</name>
<reference evidence="1 2" key="2">
    <citation type="submission" date="2020-03" db="EMBL/GenBank/DDBJ databases">
        <title>Campylobacter portucalensis sp. nov., a new species of Campylobacter isolated from the reproductive tract of bulls.</title>
        <authorList>
            <person name="Silva M.F."/>
            <person name="Pereira G."/>
            <person name="Carneiro C."/>
            <person name="Hemphill A."/>
            <person name="Mateus L."/>
            <person name="Lopes-Da-Costa L."/>
            <person name="Silva E."/>
        </authorList>
    </citation>
    <scope>NUCLEOTIDE SEQUENCE [LARGE SCALE GENOMIC DNA]</scope>
    <source>
        <strain evidence="1 2">FMV-PI01</strain>
    </source>
</reference>
<organism evidence="1 2">
    <name type="scientific">Campylobacter portucalensis</name>
    <dbReference type="NCBI Taxonomy" id="2608384"/>
    <lineage>
        <taxon>Bacteria</taxon>
        <taxon>Pseudomonadati</taxon>
        <taxon>Campylobacterota</taxon>
        <taxon>Epsilonproteobacteria</taxon>
        <taxon>Campylobacterales</taxon>
        <taxon>Campylobacteraceae</taxon>
        <taxon>Campylobacter</taxon>
    </lineage>
</organism>
<accession>A0A6L5WKN7</accession>
<dbReference type="EMBL" id="VWSJ01000012">
    <property type="protein sequence ID" value="MSN96413.1"/>
    <property type="molecule type" value="Genomic_DNA"/>
</dbReference>
<reference evidence="1 2" key="1">
    <citation type="submission" date="2019-09" db="EMBL/GenBank/DDBJ databases">
        <authorList>
            <person name="Silva M."/>
            <person name="Pereira G."/>
            <person name="Lopes-Da-Costa L."/>
            <person name="Silva E."/>
        </authorList>
    </citation>
    <scope>NUCLEOTIDE SEQUENCE [LARGE SCALE GENOMIC DNA]</scope>
    <source>
        <strain evidence="1 2">FMV-PI01</strain>
    </source>
</reference>
<evidence type="ECO:0000313" key="1">
    <source>
        <dbReference type="EMBL" id="MSN96413.1"/>
    </source>
</evidence>
<comment type="caution">
    <text evidence="1">The sequence shown here is derived from an EMBL/GenBank/DDBJ whole genome shotgun (WGS) entry which is preliminary data.</text>
</comment>
<keyword evidence="2" id="KW-1185">Reference proteome</keyword>
<gene>
    <name evidence="1" type="ORF">F1B92_04330</name>
</gene>
<dbReference type="Proteomes" id="UP000476338">
    <property type="component" value="Unassembled WGS sequence"/>
</dbReference>